<comment type="caution">
    <text evidence="1">The sequence shown here is derived from an EMBL/GenBank/DDBJ whole genome shotgun (WGS) entry which is preliminary data.</text>
</comment>
<sequence length="139" mass="16516">MEEEDGQEGQDEDKSIILNKVFKDDITKFVHNINAKCHKYATKKWDCSNEGPCDLIDDSALDFMVDDVMEFLKTFITQANNRAIRKDSKKTHILPQDLFYVVQNDPQYYQKLVINYYDFQYNDEVNRPEKETKKFDQNN</sequence>
<evidence type="ECO:0000313" key="2">
    <source>
        <dbReference type="Proteomes" id="UP000054937"/>
    </source>
</evidence>
<gene>
    <name evidence="1" type="ORF">PPERSA_11703</name>
</gene>
<proteinExistence type="predicted"/>
<accession>A0A0V0R6S1</accession>
<reference evidence="1 2" key="1">
    <citation type="journal article" date="2015" name="Sci. Rep.">
        <title>Genome of the facultative scuticociliatosis pathogen Pseudocohnilembus persalinus provides insight into its virulence through horizontal gene transfer.</title>
        <authorList>
            <person name="Xiong J."/>
            <person name="Wang G."/>
            <person name="Cheng J."/>
            <person name="Tian M."/>
            <person name="Pan X."/>
            <person name="Warren A."/>
            <person name="Jiang C."/>
            <person name="Yuan D."/>
            <person name="Miao W."/>
        </authorList>
    </citation>
    <scope>NUCLEOTIDE SEQUENCE [LARGE SCALE GENOMIC DNA]</scope>
    <source>
        <strain evidence="1">36N120E</strain>
    </source>
</reference>
<evidence type="ECO:0000313" key="1">
    <source>
        <dbReference type="EMBL" id="KRX10205.1"/>
    </source>
</evidence>
<dbReference type="EMBL" id="LDAU01000036">
    <property type="protein sequence ID" value="KRX10205.1"/>
    <property type="molecule type" value="Genomic_DNA"/>
</dbReference>
<dbReference type="Proteomes" id="UP000054937">
    <property type="component" value="Unassembled WGS sequence"/>
</dbReference>
<name>A0A0V0R6S1_PSEPJ</name>
<protein>
    <recommendedName>
        <fullName evidence="3">Histone-fold</fullName>
    </recommendedName>
</protein>
<organism evidence="1 2">
    <name type="scientific">Pseudocohnilembus persalinus</name>
    <name type="common">Ciliate</name>
    <dbReference type="NCBI Taxonomy" id="266149"/>
    <lineage>
        <taxon>Eukaryota</taxon>
        <taxon>Sar</taxon>
        <taxon>Alveolata</taxon>
        <taxon>Ciliophora</taxon>
        <taxon>Intramacronucleata</taxon>
        <taxon>Oligohymenophorea</taxon>
        <taxon>Scuticociliatia</taxon>
        <taxon>Philasterida</taxon>
        <taxon>Pseudocohnilembidae</taxon>
        <taxon>Pseudocohnilembus</taxon>
    </lineage>
</organism>
<keyword evidence="2" id="KW-1185">Reference proteome</keyword>
<evidence type="ECO:0008006" key="3">
    <source>
        <dbReference type="Google" id="ProtNLM"/>
    </source>
</evidence>
<dbReference type="InParanoid" id="A0A0V0R6S1"/>
<dbReference type="AlphaFoldDB" id="A0A0V0R6S1"/>